<evidence type="ECO:0000313" key="7">
    <source>
        <dbReference type="Proteomes" id="UP001605250"/>
    </source>
</evidence>
<dbReference type="RefSeq" id="WP_253455657.1">
    <property type="nucleotide sequence ID" value="NZ_JBGCUC010000005.1"/>
</dbReference>
<dbReference type="InterPro" id="IPR012783">
    <property type="entry name" value="Znf_C4_TraR"/>
</dbReference>
<feature type="domain" description="Zinc finger DksA/TraR C4-type" evidence="5">
    <location>
        <begin position="33"/>
        <end position="61"/>
    </location>
</feature>
<reference evidence="6 7" key="1">
    <citation type="submission" date="2024-07" db="EMBL/GenBank/DDBJ databases">
        <title>Novel bacterial strain Erwinia sp. OPT-41 promoting growth of various crops.</title>
        <authorList>
            <person name="Egorshina A."/>
            <person name="Lukyantsev M.A."/>
            <person name="Golubev S.N."/>
            <person name="Muratova A.Y."/>
            <person name="Bulygina E.A."/>
        </authorList>
    </citation>
    <scope>NUCLEOTIDE SEQUENCE [LARGE SCALE GENOMIC DNA]</scope>
    <source>
        <strain evidence="6 7">OPT-41</strain>
    </source>
</reference>
<keyword evidence="3" id="KW-0862">Zinc</keyword>
<protein>
    <submittedName>
        <fullName evidence="6">TraR/DksA family transcriptional regulator</fullName>
    </submittedName>
</protein>
<accession>A0ABW7CIN2</accession>
<dbReference type="SUPFAM" id="SSF57716">
    <property type="entry name" value="Glucocorticoid receptor-like (DNA-binding domain)"/>
    <property type="match status" value="1"/>
</dbReference>
<dbReference type="EMBL" id="JBGCUC010000005">
    <property type="protein sequence ID" value="MFG6076086.1"/>
    <property type="molecule type" value="Genomic_DNA"/>
</dbReference>
<evidence type="ECO:0000256" key="1">
    <source>
        <dbReference type="ARBA" id="ARBA00022723"/>
    </source>
</evidence>
<dbReference type="NCBIfam" id="TIGR02419">
    <property type="entry name" value="C4_traR_proteo"/>
    <property type="match status" value="1"/>
</dbReference>
<dbReference type="Pfam" id="PF01258">
    <property type="entry name" value="zf-dskA_traR"/>
    <property type="match status" value="1"/>
</dbReference>
<dbReference type="PANTHER" id="PTHR38777">
    <property type="entry name" value="FELS-2 PROPHAGE PROTEIN"/>
    <property type="match status" value="1"/>
</dbReference>
<sequence>MADSMDLVQLRTEEMLARNIAQVIYRPVTVSASFCEDCDAPIPEARRRAVQGVTRCVACQEMDELQSRHRQSSAQ</sequence>
<dbReference type="PANTHER" id="PTHR38777:SF1">
    <property type="entry name" value="DNAK SUPPRESSOR PROTEIN"/>
    <property type="match status" value="1"/>
</dbReference>
<dbReference type="InterPro" id="IPR000962">
    <property type="entry name" value="Znf_DskA_TraR"/>
</dbReference>
<proteinExistence type="predicted"/>
<dbReference type="PROSITE" id="PS51128">
    <property type="entry name" value="ZF_DKSA_2"/>
    <property type="match status" value="1"/>
</dbReference>
<gene>
    <name evidence="6" type="ORF">AB3U87_06870</name>
</gene>
<dbReference type="Proteomes" id="UP001605250">
    <property type="component" value="Unassembled WGS sequence"/>
</dbReference>
<evidence type="ECO:0000259" key="5">
    <source>
        <dbReference type="Pfam" id="PF01258"/>
    </source>
</evidence>
<evidence type="ECO:0000256" key="4">
    <source>
        <dbReference type="PROSITE-ProRule" id="PRU00510"/>
    </source>
</evidence>
<keyword evidence="2" id="KW-0863">Zinc-finger</keyword>
<dbReference type="Gene3D" id="1.20.120.910">
    <property type="entry name" value="DksA, coiled-coil domain"/>
    <property type="match status" value="1"/>
</dbReference>
<evidence type="ECO:0000256" key="3">
    <source>
        <dbReference type="ARBA" id="ARBA00022833"/>
    </source>
</evidence>
<evidence type="ECO:0000256" key="2">
    <source>
        <dbReference type="ARBA" id="ARBA00022771"/>
    </source>
</evidence>
<feature type="zinc finger region" description="dksA C4-type" evidence="4">
    <location>
        <begin position="35"/>
        <end position="59"/>
    </location>
</feature>
<comment type="caution">
    <text evidence="6">The sequence shown here is derived from an EMBL/GenBank/DDBJ whole genome shotgun (WGS) entry which is preliminary data.</text>
</comment>
<organism evidence="6 7">
    <name type="scientific">Erwinia plantamica</name>
    <dbReference type="NCBI Taxonomy" id="3237104"/>
    <lineage>
        <taxon>Bacteria</taxon>
        <taxon>Pseudomonadati</taxon>
        <taxon>Pseudomonadota</taxon>
        <taxon>Gammaproteobacteria</taxon>
        <taxon>Enterobacterales</taxon>
        <taxon>Erwiniaceae</taxon>
        <taxon>Erwinia</taxon>
    </lineage>
</organism>
<evidence type="ECO:0000313" key="6">
    <source>
        <dbReference type="EMBL" id="MFG6076086.1"/>
    </source>
</evidence>
<name>A0ABW7CIN2_9GAMM</name>
<keyword evidence="7" id="KW-1185">Reference proteome</keyword>
<keyword evidence="1" id="KW-0479">Metal-binding</keyword>